<dbReference type="EMBL" id="AMEQ01000002">
    <property type="protein sequence ID" value="EKY03383.1"/>
    <property type="molecule type" value="Genomic_DNA"/>
</dbReference>
<gene>
    <name evidence="1" type="ORF">HMPREF9134_00049</name>
</gene>
<comment type="caution">
    <text evidence="1">The sequence shown here is derived from an EMBL/GenBank/DDBJ whole genome shotgun (WGS) entry which is preliminary data.</text>
</comment>
<dbReference type="Proteomes" id="UP000010408">
    <property type="component" value="Unassembled WGS sequence"/>
</dbReference>
<sequence>MKGFPYNIGCKPKVGLRVPLTMTFTIHIHYLLIFRMRRFTISILSLITLLLSACTQKDDQGLDKQNKVQHLRISAEVKAQDTRSIDYKLVNNRVRYSLGNKTQISVYTCIYEGSRLLFNERLNWTVKDDKKTLSFDGDINFTASVTNPNSLRILAVIGDATGTPTDLTLAPAYSEGQVIPLLSTTTPTTINVPYIMEAKLARDLGGHWIPQGENKTFKPYGHLLRVRMINKTGAAVTVTGVSSNRVLADGIQFHPRLRELKRKEYNTPLNLKLSREVTIANDQTAGETFLLWVPRLDESGTYHRLDLTLKDVESSRLYTMMRIPKGTVDYMDGVIYKAEVTLYKTAIPNPLSLLSEDVINKEGTDFVNLRNTFQIDNLATYNGAGKVGYFKHADAINRFCVEDTYPSTGGVNWHLPDFFEWNTILYDPRNAAGTGYTDREERVRVKVGVGSQASLRGAYSYWKTISYKVHIPNDAKDTYTPRPGDPARPTIKTGKSFYILSFASASVQLPDDKTPHRFPREETNINRYAFRYTLHEDRFVITCVPIGIQNIAVTDLPNLPALFSSKAAVSRIIPFYGISNASPFTYKDNTAGNRRIIDYVTNTRDETGERIIAAFSAPTNKVLPYPLDIAFPVALFKKVTE</sequence>
<evidence type="ECO:0000313" key="2">
    <source>
        <dbReference type="Proteomes" id="UP000010408"/>
    </source>
</evidence>
<dbReference type="HOGENOM" id="CLU_472387_0_0_10"/>
<dbReference type="AlphaFoldDB" id="L1NJ44"/>
<dbReference type="PATRIC" id="fig|1127696.3.peg.45"/>
<protein>
    <submittedName>
        <fullName evidence="1">Uncharacterized protein</fullName>
    </submittedName>
</protein>
<accession>L1NJ44</accession>
<organism evidence="1 2">
    <name type="scientific">Porphyromonas catoniae F0037</name>
    <dbReference type="NCBI Taxonomy" id="1127696"/>
    <lineage>
        <taxon>Bacteria</taxon>
        <taxon>Pseudomonadati</taxon>
        <taxon>Bacteroidota</taxon>
        <taxon>Bacteroidia</taxon>
        <taxon>Bacteroidales</taxon>
        <taxon>Porphyromonadaceae</taxon>
        <taxon>Porphyromonas</taxon>
    </lineage>
</organism>
<proteinExistence type="predicted"/>
<name>L1NJ44_9PORP</name>
<reference evidence="1 2" key="1">
    <citation type="submission" date="2012-05" db="EMBL/GenBank/DDBJ databases">
        <authorList>
            <person name="Weinstock G."/>
            <person name="Sodergren E."/>
            <person name="Lobos E.A."/>
            <person name="Fulton L."/>
            <person name="Fulton R."/>
            <person name="Courtney L."/>
            <person name="Fronick C."/>
            <person name="O'Laughlin M."/>
            <person name="Godfrey J."/>
            <person name="Wilson R.M."/>
            <person name="Miner T."/>
            <person name="Farmer C."/>
            <person name="Delehaunty K."/>
            <person name="Cordes M."/>
            <person name="Minx P."/>
            <person name="Tomlinson C."/>
            <person name="Chen J."/>
            <person name="Wollam A."/>
            <person name="Pepin K.H."/>
            <person name="Bhonagiri V."/>
            <person name="Zhang X."/>
            <person name="Suruliraj S."/>
            <person name="Warren W."/>
            <person name="Mitreva M."/>
            <person name="Mardis E.R."/>
            <person name="Wilson R.K."/>
        </authorList>
    </citation>
    <scope>NUCLEOTIDE SEQUENCE [LARGE SCALE GENOMIC DNA]</scope>
    <source>
        <strain evidence="1 2">F0037</strain>
    </source>
</reference>
<evidence type="ECO:0000313" key="1">
    <source>
        <dbReference type="EMBL" id="EKY03383.1"/>
    </source>
</evidence>